<proteinExistence type="predicted"/>
<keyword evidence="1" id="KW-0472">Membrane</keyword>
<sequence>MYSKKVWKHYLLQSASYLSGETVKSVFIFGYLEFLSFALLALMLYRRYGLQAFYHLAFVLETQVVRIQGKVIMWMLLILAFRVDHFA</sequence>
<organism evidence="2 3">
    <name type="scientific">Phytophthora nicotianae P10297</name>
    <dbReference type="NCBI Taxonomy" id="1317064"/>
    <lineage>
        <taxon>Eukaryota</taxon>
        <taxon>Sar</taxon>
        <taxon>Stramenopiles</taxon>
        <taxon>Oomycota</taxon>
        <taxon>Peronosporomycetes</taxon>
        <taxon>Peronosporales</taxon>
        <taxon>Peronosporaceae</taxon>
        <taxon>Phytophthora</taxon>
    </lineage>
</organism>
<dbReference type="EMBL" id="ANIY01000377">
    <property type="protein sequence ID" value="ETP53168.1"/>
    <property type="molecule type" value="Genomic_DNA"/>
</dbReference>
<accession>W3A0T9</accession>
<gene>
    <name evidence="2" type="ORF">F442_01910</name>
</gene>
<evidence type="ECO:0000313" key="2">
    <source>
        <dbReference type="EMBL" id="ETP53168.1"/>
    </source>
</evidence>
<keyword evidence="1" id="KW-0812">Transmembrane</keyword>
<dbReference type="Proteomes" id="UP000018948">
    <property type="component" value="Unassembled WGS sequence"/>
</dbReference>
<reference evidence="2 3" key="1">
    <citation type="submission" date="2013-11" db="EMBL/GenBank/DDBJ databases">
        <title>The Genome Sequence of Phytophthora parasitica P10297.</title>
        <authorList>
            <consortium name="The Broad Institute Genomics Platform"/>
            <person name="Russ C."/>
            <person name="Tyler B."/>
            <person name="Panabieres F."/>
            <person name="Shan W."/>
            <person name="Tripathy S."/>
            <person name="Grunwald N."/>
            <person name="Machado M."/>
            <person name="Johnson C.S."/>
            <person name="Walker B."/>
            <person name="Young S.K."/>
            <person name="Zeng Q."/>
            <person name="Gargeya S."/>
            <person name="Fitzgerald M."/>
            <person name="Haas B."/>
            <person name="Abouelleil A."/>
            <person name="Allen A.W."/>
            <person name="Alvarado L."/>
            <person name="Arachchi H.M."/>
            <person name="Berlin A.M."/>
            <person name="Chapman S.B."/>
            <person name="Gainer-Dewar J."/>
            <person name="Goldberg J."/>
            <person name="Griggs A."/>
            <person name="Gujja S."/>
            <person name="Hansen M."/>
            <person name="Howarth C."/>
            <person name="Imamovic A."/>
            <person name="Ireland A."/>
            <person name="Larimer J."/>
            <person name="McCowan C."/>
            <person name="Murphy C."/>
            <person name="Pearson M."/>
            <person name="Poon T.W."/>
            <person name="Priest M."/>
            <person name="Roberts A."/>
            <person name="Saif S."/>
            <person name="Shea T."/>
            <person name="Sisk P."/>
            <person name="Sykes S."/>
            <person name="Wortman J."/>
            <person name="Nusbaum C."/>
            <person name="Birren B."/>
        </authorList>
    </citation>
    <scope>NUCLEOTIDE SEQUENCE [LARGE SCALE GENOMIC DNA]</scope>
    <source>
        <strain evidence="2 3">P10297</strain>
    </source>
</reference>
<feature type="transmembrane region" description="Helical" evidence="1">
    <location>
        <begin position="65"/>
        <end position="83"/>
    </location>
</feature>
<protein>
    <submittedName>
        <fullName evidence="2">Uncharacterized protein</fullName>
    </submittedName>
</protein>
<name>W3A0T9_PHYNI</name>
<comment type="caution">
    <text evidence="2">The sequence shown here is derived from an EMBL/GenBank/DDBJ whole genome shotgun (WGS) entry which is preliminary data.</text>
</comment>
<dbReference type="AlphaFoldDB" id="W3A0T9"/>
<feature type="transmembrane region" description="Helical" evidence="1">
    <location>
        <begin position="26"/>
        <end position="45"/>
    </location>
</feature>
<keyword evidence="1" id="KW-1133">Transmembrane helix</keyword>
<evidence type="ECO:0000256" key="1">
    <source>
        <dbReference type="SAM" id="Phobius"/>
    </source>
</evidence>
<evidence type="ECO:0000313" key="3">
    <source>
        <dbReference type="Proteomes" id="UP000018948"/>
    </source>
</evidence>